<feature type="compositionally biased region" description="Basic residues" evidence="2">
    <location>
        <begin position="1"/>
        <end position="12"/>
    </location>
</feature>
<evidence type="ECO:0000313" key="5">
    <source>
        <dbReference type="Proteomes" id="UP000238650"/>
    </source>
</evidence>
<name>A0A2S9QLD3_9MICO</name>
<reference evidence="4 5" key="1">
    <citation type="journal article" date="2017" name="New Microbes New Infect">
        <title>Genome sequence of 'Leucobacter massiliensis' sp. nov. isolated from human pharynx after travel to the 2014 Hajj.</title>
        <authorList>
            <person name="Leangapichart T."/>
            <person name="Gautret P."/>
            <person name="Nguyen T.T."/>
            <person name="Armstrong N."/>
            <person name="Rolain J.M."/>
        </authorList>
    </citation>
    <scope>NUCLEOTIDE SEQUENCE [LARGE SCALE GENOMIC DNA]</scope>
    <source>
        <strain evidence="4 5">122RC15</strain>
    </source>
</reference>
<evidence type="ECO:0000256" key="2">
    <source>
        <dbReference type="SAM" id="MobiDB-lite"/>
    </source>
</evidence>
<proteinExistence type="predicted"/>
<sequence length="391" mass="41650">MGLRHRRRRRGPHAGDLAAEGLHGQRARLVPLARARSARRRRPRGRRRPDAGDGRARRPQPAQLRRRGREGDRMGAGGGLNAAPPGDWEELAAAVQAIGPAVGAETIRRSAELLAPLHETADDDSGIVVELDQPYGEHPEQALDLFLPAGPAPRGVVLFVHGGAFVGGARRRTGTPYHSNIGRWAARRGWAGVLAGHRLAPAAQWPSAAHDVALAVEWCRSRLRAADGGPLPLHLLGNSSGAVHAAAYAVGGPGHAAAEPAPASLALISGIYDLPAFGEERLRPYFGSRPELIEEWRLLELLAGSEIPLLFAAGEYDTPDSHEQFLAALGACTRTRGTLPACARARAANHFTIVHAIGTRFDDLGPALERFFSAAEATRRAHACSARSPVS</sequence>
<keyword evidence="1" id="KW-0378">Hydrolase</keyword>
<feature type="domain" description="BD-FAE-like" evidence="3">
    <location>
        <begin position="143"/>
        <end position="247"/>
    </location>
</feature>
<accession>A0A2S9QLD3</accession>
<dbReference type="InterPro" id="IPR049492">
    <property type="entry name" value="BD-FAE-like_dom"/>
</dbReference>
<dbReference type="SUPFAM" id="SSF53474">
    <property type="entry name" value="alpha/beta-Hydrolases"/>
    <property type="match status" value="1"/>
</dbReference>
<evidence type="ECO:0000256" key="1">
    <source>
        <dbReference type="ARBA" id="ARBA00022801"/>
    </source>
</evidence>
<dbReference type="AlphaFoldDB" id="A0A2S9QLD3"/>
<feature type="region of interest" description="Disordered" evidence="2">
    <location>
        <begin position="1"/>
        <end position="85"/>
    </location>
</feature>
<keyword evidence="5" id="KW-1185">Reference proteome</keyword>
<comment type="caution">
    <text evidence="4">The sequence shown here is derived from an EMBL/GenBank/DDBJ whole genome shotgun (WGS) entry which is preliminary data.</text>
</comment>
<evidence type="ECO:0000259" key="3">
    <source>
        <dbReference type="Pfam" id="PF20434"/>
    </source>
</evidence>
<organism evidence="4 5">
    <name type="scientific">Leucobacter massiliensis</name>
    <dbReference type="NCBI Taxonomy" id="1686285"/>
    <lineage>
        <taxon>Bacteria</taxon>
        <taxon>Bacillati</taxon>
        <taxon>Actinomycetota</taxon>
        <taxon>Actinomycetes</taxon>
        <taxon>Micrococcales</taxon>
        <taxon>Microbacteriaceae</taxon>
        <taxon>Leucobacter</taxon>
    </lineage>
</organism>
<dbReference type="Gene3D" id="3.40.50.1820">
    <property type="entry name" value="alpha/beta hydrolase"/>
    <property type="match status" value="1"/>
</dbReference>
<dbReference type="PANTHER" id="PTHR48081:SF33">
    <property type="entry name" value="KYNURENINE FORMAMIDASE"/>
    <property type="match status" value="1"/>
</dbReference>
<protein>
    <recommendedName>
        <fullName evidence="3">BD-FAE-like domain-containing protein</fullName>
    </recommendedName>
</protein>
<dbReference type="EMBL" id="MWZD01000020">
    <property type="protein sequence ID" value="PRI10392.1"/>
    <property type="molecule type" value="Genomic_DNA"/>
</dbReference>
<dbReference type="Pfam" id="PF20434">
    <property type="entry name" value="BD-FAE"/>
    <property type="match status" value="1"/>
</dbReference>
<gene>
    <name evidence="4" type="ORF">B4915_12125</name>
</gene>
<dbReference type="Proteomes" id="UP000238650">
    <property type="component" value="Unassembled WGS sequence"/>
</dbReference>
<dbReference type="InterPro" id="IPR050300">
    <property type="entry name" value="GDXG_lipolytic_enzyme"/>
</dbReference>
<dbReference type="GO" id="GO:0016787">
    <property type="term" value="F:hydrolase activity"/>
    <property type="evidence" value="ECO:0007669"/>
    <property type="project" value="UniProtKB-KW"/>
</dbReference>
<dbReference type="PANTHER" id="PTHR48081">
    <property type="entry name" value="AB HYDROLASE SUPERFAMILY PROTEIN C4A8.06C"/>
    <property type="match status" value="1"/>
</dbReference>
<dbReference type="InterPro" id="IPR029058">
    <property type="entry name" value="AB_hydrolase_fold"/>
</dbReference>
<feature type="compositionally biased region" description="Basic residues" evidence="2">
    <location>
        <begin position="36"/>
        <end position="47"/>
    </location>
</feature>
<evidence type="ECO:0000313" key="4">
    <source>
        <dbReference type="EMBL" id="PRI10392.1"/>
    </source>
</evidence>